<dbReference type="GO" id="GO:0005737">
    <property type="term" value="C:cytoplasm"/>
    <property type="evidence" value="ECO:0007669"/>
    <property type="project" value="TreeGrafter"/>
</dbReference>
<keyword evidence="5" id="KW-1185">Reference proteome</keyword>
<dbReference type="GO" id="GO:0016791">
    <property type="term" value="F:phosphatase activity"/>
    <property type="evidence" value="ECO:0007669"/>
    <property type="project" value="TreeGrafter"/>
</dbReference>
<dbReference type="EC" id="3.1.4.-" evidence="2"/>
<comment type="similarity">
    <text evidence="1 2">Belongs to the metallophosphoesterase superfamily. YfcE family.</text>
</comment>
<evidence type="ECO:0000313" key="5">
    <source>
        <dbReference type="Proteomes" id="UP000233343"/>
    </source>
</evidence>
<sequence length="238" mass="27452">MKIAFISDIHGNAVALKAVLEDIEKRHVDEIIVLGDISFRGIEPAKSLKMVRHNSEWVIKGNGDEWIVRGIEQGEVPDNMLSLMQQERDWAVQQLEESEMNYLKELPHSIKRDIEGVKIHAFHATPQSLFDVVFPYEKNEILQEKLKLDEADISIYGHIHQSFIRYVNGKCVMNIGSVGLPFDGEYKSSYGLIDVQQNNYQASIIRVNYDRDLVLKKISESDYPNKDFFRDYYSSGKQ</sequence>
<dbReference type="InterPro" id="IPR029052">
    <property type="entry name" value="Metallo-depent_PP-like"/>
</dbReference>
<dbReference type="InterPro" id="IPR050126">
    <property type="entry name" value="Ap4A_hydrolase"/>
</dbReference>
<dbReference type="Pfam" id="PF12850">
    <property type="entry name" value="Metallophos_2"/>
    <property type="match status" value="1"/>
</dbReference>
<name>A0A2N0ZE35_9BACI</name>
<organism evidence="4 5">
    <name type="scientific">Cytobacillus horneckiae</name>
    <dbReference type="NCBI Taxonomy" id="549687"/>
    <lineage>
        <taxon>Bacteria</taxon>
        <taxon>Bacillati</taxon>
        <taxon>Bacillota</taxon>
        <taxon>Bacilli</taxon>
        <taxon>Bacillales</taxon>
        <taxon>Bacillaceae</taxon>
        <taxon>Cytobacillus</taxon>
    </lineage>
</organism>
<dbReference type="GO" id="GO:0046872">
    <property type="term" value="F:metal ion binding"/>
    <property type="evidence" value="ECO:0007669"/>
    <property type="project" value="UniProtKB-KW"/>
</dbReference>
<dbReference type="NCBIfam" id="TIGR00040">
    <property type="entry name" value="yfcE"/>
    <property type="match status" value="1"/>
</dbReference>
<dbReference type="PANTHER" id="PTHR42850">
    <property type="entry name" value="METALLOPHOSPHOESTERASE"/>
    <property type="match status" value="1"/>
</dbReference>
<dbReference type="PIRSF" id="PIRSF000883">
    <property type="entry name" value="Pesterase_MJ0912"/>
    <property type="match status" value="1"/>
</dbReference>
<accession>A0A2N0ZE35</accession>
<dbReference type="RefSeq" id="WP_066190829.1">
    <property type="nucleotide sequence ID" value="NZ_JAFDQP010000012.1"/>
</dbReference>
<evidence type="ECO:0000259" key="3">
    <source>
        <dbReference type="Pfam" id="PF12850"/>
    </source>
</evidence>
<dbReference type="AlphaFoldDB" id="A0A2N0ZE35"/>
<reference evidence="4 5" key="1">
    <citation type="journal article" date="2010" name="Int. J. Syst. Evol. Microbiol.">
        <title>Bacillus horneckiae sp. nov., isolated from a spacecraft-assembly clean room.</title>
        <authorList>
            <person name="Vaishampayan P."/>
            <person name="Probst A."/>
            <person name="Krishnamurthi S."/>
            <person name="Ghosh S."/>
            <person name="Osman S."/>
            <person name="McDowall A."/>
            <person name="Ruckmani A."/>
            <person name="Mayilraj S."/>
            <person name="Venkateswaran K."/>
        </authorList>
    </citation>
    <scope>NUCLEOTIDE SEQUENCE [LARGE SCALE GENOMIC DNA]</scope>
    <source>
        <strain evidence="5">1PO1SC</strain>
    </source>
</reference>
<dbReference type="EMBL" id="PISD01000036">
    <property type="protein sequence ID" value="PKG27755.1"/>
    <property type="molecule type" value="Genomic_DNA"/>
</dbReference>
<evidence type="ECO:0000256" key="2">
    <source>
        <dbReference type="RuleBase" id="RU362039"/>
    </source>
</evidence>
<dbReference type="Proteomes" id="UP000233343">
    <property type="component" value="Unassembled WGS sequence"/>
</dbReference>
<keyword evidence="2" id="KW-0479">Metal-binding</keyword>
<dbReference type="PANTHER" id="PTHR42850:SF2">
    <property type="entry name" value="BLL5683 PROTEIN"/>
    <property type="match status" value="1"/>
</dbReference>
<comment type="caution">
    <text evidence="4">The sequence shown here is derived from an EMBL/GenBank/DDBJ whole genome shotgun (WGS) entry which is preliminary data.</text>
</comment>
<dbReference type="Gene3D" id="3.60.21.10">
    <property type="match status" value="1"/>
</dbReference>
<dbReference type="InterPro" id="IPR000979">
    <property type="entry name" value="Phosphodiesterase_MJ0936/Vps29"/>
</dbReference>
<evidence type="ECO:0000313" key="4">
    <source>
        <dbReference type="EMBL" id="PKG27755.1"/>
    </source>
</evidence>
<dbReference type="SUPFAM" id="SSF56300">
    <property type="entry name" value="Metallo-dependent phosphatases"/>
    <property type="match status" value="1"/>
</dbReference>
<feature type="domain" description="Calcineurin-like phosphoesterase" evidence="3">
    <location>
        <begin position="1"/>
        <end position="197"/>
    </location>
</feature>
<protein>
    <recommendedName>
        <fullName evidence="2">Phosphoesterase</fullName>
        <ecNumber evidence="2">3.1.4.-</ecNumber>
    </recommendedName>
</protein>
<gene>
    <name evidence="4" type="ORF">CWS20_16805</name>
</gene>
<comment type="cofactor">
    <cofactor evidence="2">
        <name>a divalent metal cation</name>
        <dbReference type="ChEBI" id="CHEBI:60240"/>
    </cofactor>
</comment>
<evidence type="ECO:0000256" key="1">
    <source>
        <dbReference type="ARBA" id="ARBA00008950"/>
    </source>
</evidence>
<dbReference type="InterPro" id="IPR024654">
    <property type="entry name" value="Calcineurin-like_PHP_lpxH"/>
</dbReference>
<dbReference type="InterPro" id="IPR011152">
    <property type="entry name" value="Pesterase_MJ0912"/>
</dbReference>
<proteinExistence type="inferred from homology"/>